<comment type="function">
    <text evidence="4">Acts as an anti-CsrA protein, binds CsrA and prevents it from repressing translation of its target genes, one of which is flagellin. Binds to flagellin and participates in the assembly of the flagellum.</text>
</comment>
<dbReference type="EMBL" id="CP063458">
    <property type="protein sequence ID" value="QOV91520.1"/>
    <property type="molecule type" value="Genomic_DNA"/>
</dbReference>
<dbReference type="InterPro" id="IPR003775">
    <property type="entry name" value="Flagellar_assembly_factor_FliW"/>
</dbReference>
<gene>
    <name evidence="4" type="primary">fliW</name>
    <name evidence="5" type="ORF">IPV69_09240</name>
</gene>
<evidence type="ECO:0000313" key="6">
    <source>
        <dbReference type="Proteomes" id="UP000593765"/>
    </source>
</evidence>
<proteinExistence type="inferred from homology"/>
<comment type="similarity">
    <text evidence="4">Belongs to the FliW family.</text>
</comment>
<dbReference type="SUPFAM" id="SSF141457">
    <property type="entry name" value="BH3618-like"/>
    <property type="match status" value="1"/>
</dbReference>
<keyword evidence="2 4" id="KW-1005">Bacterial flagellum biogenesis</keyword>
<dbReference type="RefSeq" id="WP_206294817.1">
    <property type="nucleotide sequence ID" value="NZ_CP063458.1"/>
</dbReference>
<dbReference type="PANTHER" id="PTHR39190:SF1">
    <property type="entry name" value="FLAGELLAR ASSEMBLY FACTOR FLIW"/>
    <property type="match status" value="1"/>
</dbReference>
<keyword evidence="5" id="KW-0282">Flagellum</keyword>
<name>A0A7M2X429_9BACT</name>
<keyword evidence="3 4" id="KW-0810">Translation regulation</keyword>
<dbReference type="PANTHER" id="PTHR39190">
    <property type="entry name" value="FLAGELLAR ASSEMBLY FACTOR FLIW"/>
    <property type="match status" value="1"/>
</dbReference>
<dbReference type="GO" id="GO:0005737">
    <property type="term" value="C:cytoplasm"/>
    <property type="evidence" value="ECO:0007669"/>
    <property type="project" value="UniProtKB-SubCell"/>
</dbReference>
<keyword evidence="1 4" id="KW-0963">Cytoplasm</keyword>
<sequence length="149" mass="16945">MEILSSRFGRLSVDDDRIISFPNGLLGFPEHRQFALIQTSQENYFFWLQSVDDSTLAFVVTDPSIFFKDYEVPIREETREELSISDTGTIQSFVICNKVGEWLTGNLLGPIVVNAENRLAQQVVLTEKKWTTRQPLLKLHADVPLAKSA</sequence>
<dbReference type="Proteomes" id="UP000593765">
    <property type="component" value="Chromosome"/>
</dbReference>
<dbReference type="Pfam" id="PF02623">
    <property type="entry name" value="FliW"/>
    <property type="match status" value="1"/>
</dbReference>
<keyword evidence="5" id="KW-0966">Cell projection</keyword>
<evidence type="ECO:0000313" key="5">
    <source>
        <dbReference type="EMBL" id="QOV91520.1"/>
    </source>
</evidence>
<keyword evidence="6" id="KW-1185">Reference proteome</keyword>
<dbReference type="AlphaFoldDB" id="A0A7M2X429"/>
<evidence type="ECO:0000256" key="3">
    <source>
        <dbReference type="ARBA" id="ARBA00022845"/>
    </source>
</evidence>
<dbReference type="Gene3D" id="2.30.290.10">
    <property type="entry name" value="BH3618-like"/>
    <property type="match status" value="1"/>
</dbReference>
<keyword evidence="5" id="KW-0969">Cilium</keyword>
<comment type="subunit">
    <text evidence="4">Interacts with translational regulator CsrA and flagellin(s).</text>
</comment>
<dbReference type="HAMAP" id="MF_01185">
    <property type="entry name" value="FliW"/>
    <property type="match status" value="1"/>
</dbReference>
<keyword evidence="4" id="KW-0143">Chaperone</keyword>
<evidence type="ECO:0000256" key="4">
    <source>
        <dbReference type="HAMAP-Rule" id="MF_01185"/>
    </source>
</evidence>
<protein>
    <recommendedName>
        <fullName evidence="4">Flagellar assembly factor FliW</fullName>
    </recommendedName>
</protein>
<dbReference type="InterPro" id="IPR024046">
    <property type="entry name" value="Flagellar_assmbl_FliW_dom_sf"/>
</dbReference>
<dbReference type="GO" id="GO:0006417">
    <property type="term" value="P:regulation of translation"/>
    <property type="evidence" value="ECO:0007669"/>
    <property type="project" value="UniProtKB-KW"/>
</dbReference>
<reference evidence="5 6" key="1">
    <citation type="submission" date="2020-10" db="EMBL/GenBank/DDBJ databases">
        <title>Wide distribution of Phycisphaera-like planctomycetes from WD2101 soil group in peatlands and genome analysis of the first cultivated representative.</title>
        <authorList>
            <person name="Dedysh S.N."/>
            <person name="Beletsky A.V."/>
            <person name="Ivanova A."/>
            <person name="Kulichevskaya I.S."/>
            <person name="Suzina N.E."/>
            <person name="Philippov D.A."/>
            <person name="Rakitin A.L."/>
            <person name="Mardanov A.V."/>
            <person name="Ravin N.V."/>
        </authorList>
    </citation>
    <scope>NUCLEOTIDE SEQUENCE [LARGE SCALE GENOMIC DNA]</scope>
    <source>
        <strain evidence="5 6">M1803</strain>
    </source>
</reference>
<evidence type="ECO:0000256" key="2">
    <source>
        <dbReference type="ARBA" id="ARBA00022795"/>
    </source>
</evidence>
<organism evidence="5 6">
    <name type="scientific">Humisphaera borealis</name>
    <dbReference type="NCBI Taxonomy" id="2807512"/>
    <lineage>
        <taxon>Bacteria</taxon>
        <taxon>Pseudomonadati</taxon>
        <taxon>Planctomycetota</taxon>
        <taxon>Phycisphaerae</taxon>
        <taxon>Tepidisphaerales</taxon>
        <taxon>Tepidisphaeraceae</taxon>
        <taxon>Humisphaera</taxon>
    </lineage>
</organism>
<evidence type="ECO:0000256" key="1">
    <source>
        <dbReference type="ARBA" id="ARBA00022490"/>
    </source>
</evidence>
<comment type="subcellular location">
    <subcellularLocation>
        <location evidence="4">Cytoplasm</location>
    </subcellularLocation>
</comment>
<dbReference type="KEGG" id="hbs:IPV69_09240"/>
<dbReference type="GO" id="GO:0044780">
    <property type="term" value="P:bacterial-type flagellum assembly"/>
    <property type="evidence" value="ECO:0007669"/>
    <property type="project" value="UniProtKB-UniRule"/>
</dbReference>
<accession>A0A7M2X429</accession>